<dbReference type="InterPro" id="IPR012902">
    <property type="entry name" value="N_methyl_site"/>
</dbReference>
<dbReference type="RefSeq" id="WP_386717134.1">
    <property type="nucleotide sequence ID" value="NZ_JBHRSZ010000002.1"/>
</dbReference>
<dbReference type="PROSITE" id="PS00409">
    <property type="entry name" value="PROKAR_NTER_METHYL"/>
    <property type="match status" value="1"/>
</dbReference>
<dbReference type="NCBIfam" id="TIGR02532">
    <property type="entry name" value="IV_pilin_GFxxxE"/>
    <property type="match status" value="1"/>
</dbReference>
<reference evidence="4" key="1">
    <citation type="journal article" date="2019" name="Int. J. Syst. Evol. Microbiol.">
        <title>The Global Catalogue of Microorganisms (GCM) 10K type strain sequencing project: providing services to taxonomists for standard genome sequencing and annotation.</title>
        <authorList>
            <consortium name="The Broad Institute Genomics Platform"/>
            <consortium name="The Broad Institute Genome Sequencing Center for Infectious Disease"/>
            <person name="Wu L."/>
            <person name="Ma J."/>
        </authorList>
    </citation>
    <scope>NUCLEOTIDE SEQUENCE [LARGE SCALE GENOMIC DNA]</scope>
    <source>
        <strain evidence="4">KCTC 52438</strain>
    </source>
</reference>
<dbReference type="SUPFAM" id="SSF54523">
    <property type="entry name" value="Pili subunits"/>
    <property type="match status" value="1"/>
</dbReference>
<dbReference type="InterPro" id="IPR031982">
    <property type="entry name" value="PilE-like"/>
</dbReference>
<sequence>MLHKNSDKGFSLIELLIVVAIIGVLGFIAYPNYQQFVQDGKRNATKSFMMELASQQSNYLQDNREYAAILADLNVTASEDVTNNYAITISIDGSSTIPNYLITASPLAASIMSGDGDLTLNHLGVKTPSAKW</sequence>
<dbReference type="InterPro" id="IPR000983">
    <property type="entry name" value="Bac_GSPG_pilin"/>
</dbReference>
<dbReference type="Gene3D" id="3.30.700.10">
    <property type="entry name" value="Glycoprotein, Type 4 Pilin"/>
    <property type="match status" value="1"/>
</dbReference>
<dbReference type="Proteomes" id="UP001595476">
    <property type="component" value="Unassembled WGS sequence"/>
</dbReference>
<accession>A0ABV7HD96</accession>
<organism evidence="3 4">
    <name type="scientific">Litoribrevibacter euphylliae</name>
    <dbReference type="NCBI Taxonomy" id="1834034"/>
    <lineage>
        <taxon>Bacteria</taxon>
        <taxon>Pseudomonadati</taxon>
        <taxon>Pseudomonadota</taxon>
        <taxon>Gammaproteobacteria</taxon>
        <taxon>Oceanospirillales</taxon>
        <taxon>Oceanospirillaceae</taxon>
        <taxon>Litoribrevibacter</taxon>
    </lineage>
</organism>
<dbReference type="InterPro" id="IPR045584">
    <property type="entry name" value="Pilin-like"/>
</dbReference>
<name>A0ABV7HD96_9GAMM</name>
<evidence type="ECO:0000313" key="4">
    <source>
        <dbReference type="Proteomes" id="UP001595476"/>
    </source>
</evidence>
<comment type="caution">
    <text evidence="3">The sequence shown here is derived from an EMBL/GenBank/DDBJ whole genome shotgun (WGS) entry which is preliminary data.</text>
</comment>
<evidence type="ECO:0000256" key="1">
    <source>
        <dbReference type="ARBA" id="ARBA00022481"/>
    </source>
</evidence>
<keyword evidence="4" id="KW-1185">Reference proteome</keyword>
<keyword evidence="2" id="KW-1133">Transmembrane helix</keyword>
<dbReference type="PRINTS" id="PR00813">
    <property type="entry name" value="BCTERIALGSPG"/>
</dbReference>
<proteinExistence type="predicted"/>
<dbReference type="Pfam" id="PF16732">
    <property type="entry name" value="ComP_DUS"/>
    <property type="match status" value="1"/>
</dbReference>
<feature type="transmembrane region" description="Helical" evidence="2">
    <location>
        <begin position="12"/>
        <end position="33"/>
    </location>
</feature>
<evidence type="ECO:0000256" key="2">
    <source>
        <dbReference type="SAM" id="Phobius"/>
    </source>
</evidence>
<dbReference type="Pfam" id="PF07963">
    <property type="entry name" value="N_methyl"/>
    <property type="match status" value="1"/>
</dbReference>
<dbReference type="EMBL" id="JBHRSZ010000002">
    <property type="protein sequence ID" value="MFC3150400.1"/>
    <property type="molecule type" value="Genomic_DNA"/>
</dbReference>
<keyword evidence="1" id="KW-0488">Methylation</keyword>
<keyword evidence="2" id="KW-0812">Transmembrane</keyword>
<keyword evidence="2" id="KW-0472">Membrane</keyword>
<evidence type="ECO:0000313" key="3">
    <source>
        <dbReference type="EMBL" id="MFC3150400.1"/>
    </source>
</evidence>
<protein>
    <submittedName>
        <fullName evidence="3">Type IV pilin protein</fullName>
    </submittedName>
</protein>
<gene>
    <name evidence="3" type="ORF">ACFOEK_05130</name>
</gene>